<sequence>MAKNMAHRRYQKAARRKAVLAERRRIAVLDMSLPARIRRAAAGPFRHCLLQEGLFESGVARLVVVRGAPGETMLCSFLLDAFCLGVKDVDAQAVIPDEAAQVIEAMSDDAPFRAVRPAYACKLVRDLIAWAGSIGFPPPPLLAAAQQIFGGVNPDSCADVFTFGRAGRPTYVPGPADTLAMTNDRLRQLRERLGKDGFDFMVMMPSGLRLEVELADDETDDVFDIQAAAQRGCVSAPSRHSA</sequence>
<keyword evidence="2" id="KW-1185">Reference proteome</keyword>
<gene>
    <name evidence="1" type="ORF">FHP25_33935</name>
</gene>
<accession>A0A5C8PAD6</accession>
<proteinExistence type="predicted"/>
<dbReference type="Proteomes" id="UP000321638">
    <property type="component" value="Unassembled WGS sequence"/>
</dbReference>
<comment type="caution">
    <text evidence="1">The sequence shown here is derived from an EMBL/GenBank/DDBJ whole genome shotgun (WGS) entry which is preliminary data.</text>
</comment>
<evidence type="ECO:0000313" key="2">
    <source>
        <dbReference type="Proteomes" id="UP000321638"/>
    </source>
</evidence>
<dbReference type="AlphaFoldDB" id="A0A5C8PAD6"/>
<organism evidence="1 2">
    <name type="scientific">Vineibacter terrae</name>
    <dbReference type="NCBI Taxonomy" id="2586908"/>
    <lineage>
        <taxon>Bacteria</taxon>
        <taxon>Pseudomonadati</taxon>
        <taxon>Pseudomonadota</taxon>
        <taxon>Alphaproteobacteria</taxon>
        <taxon>Hyphomicrobiales</taxon>
        <taxon>Vineibacter</taxon>
    </lineage>
</organism>
<dbReference type="RefSeq" id="WP_147851451.1">
    <property type="nucleotide sequence ID" value="NZ_VDUZ01000057.1"/>
</dbReference>
<protein>
    <submittedName>
        <fullName evidence="1">Uncharacterized protein</fullName>
    </submittedName>
</protein>
<name>A0A5C8PAD6_9HYPH</name>
<evidence type="ECO:0000313" key="1">
    <source>
        <dbReference type="EMBL" id="TXL70538.1"/>
    </source>
</evidence>
<dbReference type="OrthoDB" id="289429at2"/>
<reference evidence="1 2" key="1">
    <citation type="submission" date="2019-06" db="EMBL/GenBank/DDBJ databases">
        <title>New taxonomy in bacterial strain CC-CFT640, isolated from vineyard.</title>
        <authorList>
            <person name="Lin S.-Y."/>
            <person name="Tsai C.-F."/>
            <person name="Young C.-C."/>
        </authorList>
    </citation>
    <scope>NUCLEOTIDE SEQUENCE [LARGE SCALE GENOMIC DNA]</scope>
    <source>
        <strain evidence="1 2">CC-CFT640</strain>
    </source>
</reference>
<dbReference type="EMBL" id="VDUZ01000057">
    <property type="protein sequence ID" value="TXL70538.1"/>
    <property type="molecule type" value="Genomic_DNA"/>
</dbReference>